<name>A0A3P3TXH3_9BACL</name>
<keyword evidence="2" id="KW-1185">Reference proteome</keyword>
<dbReference type="EMBL" id="RRCN01000001">
    <property type="protein sequence ID" value="RRJ62825.1"/>
    <property type="molecule type" value="Genomic_DNA"/>
</dbReference>
<organism evidence="1 2">
    <name type="scientific">Paenibacillus oralis</name>
    <dbReference type="NCBI Taxonomy" id="2490856"/>
    <lineage>
        <taxon>Bacteria</taxon>
        <taxon>Bacillati</taxon>
        <taxon>Bacillota</taxon>
        <taxon>Bacilli</taxon>
        <taxon>Bacillales</taxon>
        <taxon>Paenibacillaceae</taxon>
        <taxon>Paenibacillus</taxon>
    </lineage>
</organism>
<gene>
    <name evidence="1" type="ORF">EHV15_07655</name>
</gene>
<sequence length="81" mass="9208">MYFSLYKIKSGFALISGDNIKKKRARLPYEVVKQAKCMILRWPGWNLSAHFETGPNVVADVNYVASTVKDCPPEIKDCAER</sequence>
<evidence type="ECO:0000313" key="2">
    <source>
        <dbReference type="Proteomes" id="UP000267017"/>
    </source>
</evidence>
<comment type="caution">
    <text evidence="1">The sequence shown here is derived from an EMBL/GenBank/DDBJ whole genome shotgun (WGS) entry which is preliminary data.</text>
</comment>
<protein>
    <submittedName>
        <fullName evidence="1">Uncharacterized protein</fullName>
    </submittedName>
</protein>
<dbReference type="Proteomes" id="UP000267017">
    <property type="component" value="Unassembled WGS sequence"/>
</dbReference>
<evidence type="ECO:0000313" key="1">
    <source>
        <dbReference type="EMBL" id="RRJ62825.1"/>
    </source>
</evidence>
<proteinExistence type="predicted"/>
<dbReference type="OrthoDB" id="2638301at2"/>
<reference evidence="1 2" key="1">
    <citation type="submission" date="2018-11" db="EMBL/GenBank/DDBJ databases">
        <title>Genome sequencing of Paenibacillus sp. KCOM 3021 (= ChDC PVNT-B20).</title>
        <authorList>
            <person name="Kook J.-K."/>
            <person name="Park S.-N."/>
            <person name="Lim Y.K."/>
        </authorList>
    </citation>
    <scope>NUCLEOTIDE SEQUENCE [LARGE SCALE GENOMIC DNA]</scope>
    <source>
        <strain evidence="1 2">KCOM 3021</strain>
    </source>
</reference>
<accession>A0A3P3TXH3</accession>
<dbReference type="AlphaFoldDB" id="A0A3P3TXH3"/>